<dbReference type="Gene3D" id="3.30.70.3330">
    <property type="match status" value="1"/>
</dbReference>
<protein>
    <submittedName>
        <fullName evidence="8">Putative Compactin diketide synthase mokB</fullName>
    </submittedName>
</protein>
<dbReference type="Pfam" id="PF08240">
    <property type="entry name" value="ADH_N"/>
    <property type="match status" value="1"/>
</dbReference>
<dbReference type="Gene3D" id="3.90.180.10">
    <property type="entry name" value="Medium-chain alcohol dehydrogenases, catalytic domain"/>
    <property type="match status" value="1"/>
</dbReference>
<dbReference type="SUPFAM" id="SSF51735">
    <property type="entry name" value="NAD(P)-binding Rossmann-fold domains"/>
    <property type="match status" value="2"/>
</dbReference>
<dbReference type="Pfam" id="PF23297">
    <property type="entry name" value="ACP_SdgA_C"/>
    <property type="match status" value="1"/>
</dbReference>
<keyword evidence="5" id="KW-0012">Acyltransferase</keyword>
<dbReference type="InterPro" id="IPR013968">
    <property type="entry name" value="PKS_KR"/>
</dbReference>
<dbReference type="Gene3D" id="3.40.366.10">
    <property type="entry name" value="Malonyl-Coenzyme A Acyl Carrier Protein, domain 2"/>
    <property type="match status" value="1"/>
</dbReference>
<dbReference type="Gene3D" id="1.10.1200.10">
    <property type="entry name" value="ACP-like"/>
    <property type="match status" value="1"/>
</dbReference>
<dbReference type="InterPro" id="IPR016035">
    <property type="entry name" value="Acyl_Trfase/lysoPLipase"/>
</dbReference>
<evidence type="ECO:0000256" key="3">
    <source>
        <dbReference type="ARBA" id="ARBA00022679"/>
    </source>
</evidence>
<comment type="caution">
    <text evidence="8">The sequence shown here is derived from an EMBL/GenBank/DDBJ whole genome shotgun (WGS) entry which is preliminary data.</text>
</comment>
<dbReference type="InterPro" id="IPR013217">
    <property type="entry name" value="Methyltransf_12"/>
</dbReference>
<dbReference type="Pfam" id="PF00698">
    <property type="entry name" value="Acyl_transf_1"/>
    <property type="match status" value="1"/>
</dbReference>
<dbReference type="SUPFAM" id="SSF52151">
    <property type="entry name" value="FabD/lysophospholipase-like"/>
    <property type="match status" value="2"/>
</dbReference>
<dbReference type="InterPro" id="IPR009081">
    <property type="entry name" value="PP-bd_ACP"/>
</dbReference>
<dbReference type="PANTHER" id="PTHR45681:SF6">
    <property type="entry name" value="POLYKETIDE SYNTHASE 37"/>
    <property type="match status" value="1"/>
</dbReference>
<dbReference type="Pfam" id="PF13602">
    <property type="entry name" value="ADH_zinc_N_2"/>
    <property type="match status" value="1"/>
</dbReference>
<dbReference type="InterPro" id="IPR020806">
    <property type="entry name" value="PKS_PP-bd"/>
</dbReference>
<dbReference type="InterPro" id="IPR014043">
    <property type="entry name" value="Acyl_transferase_dom"/>
</dbReference>
<dbReference type="SMART" id="SM00823">
    <property type="entry name" value="PKS_PP"/>
    <property type="match status" value="1"/>
</dbReference>
<evidence type="ECO:0000256" key="6">
    <source>
        <dbReference type="SAM" id="MobiDB-lite"/>
    </source>
</evidence>
<feature type="domain" description="Carrier" evidence="7">
    <location>
        <begin position="1326"/>
        <end position="1412"/>
    </location>
</feature>
<dbReference type="Pfam" id="PF08659">
    <property type="entry name" value="KR"/>
    <property type="match status" value="1"/>
</dbReference>
<dbReference type="InterPro" id="IPR036291">
    <property type="entry name" value="NAD(P)-bd_dom_sf"/>
</dbReference>
<dbReference type="InterPro" id="IPR001227">
    <property type="entry name" value="Ac_transferase_dom_sf"/>
</dbReference>
<evidence type="ECO:0000256" key="2">
    <source>
        <dbReference type="ARBA" id="ARBA00022553"/>
    </source>
</evidence>
<dbReference type="GO" id="GO:0031177">
    <property type="term" value="F:phosphopantetheine binding"/>
    <property type="evidence" value="ECO:0007669"/>
    <property type="project" value="InterPro"/>
</dbReference>
<organism evidence="8 9">
    <name type="scientific">Streblomastix strix</name>
    <dbReference type="NCBI Taxonomy" id="222440"/>
    <lineage>
        <taxon>Eukaryota</taxon>
        <taxon>Metamonada</taxon>
        <taxon>Preaxostyla</taxon>
        <taxon>Oxymonadida</taxon>
        <taxon>Streblomastigidae</taxon>
        <taxon>Streblomastix</taxon>
    </lineage>
</organism>
<keyword evidence="1" id="KW-0596">Phosphopantetheine</keyword>
<dbReference type="PROSITE" id="PS50075">
    <property type="entry name" value="CARRIER"/>
    <property type="match status" value="1"/>
</dbReference>
<dbReference type="Proteomes" id="UP000324800">
    <property type="component" value="Unassembled WGS sequence"/>
</dbReference>
<sequence>MDVGLRMAEVIKGDTDPISLIFADKVTADAVYRDDIEIRPYNAVVAGILQMILSGRDSSKSLQILEVGAGTGGTTCSLLEKLDSKNTTYIFTDIGRSFLNQAQIKFDKYKAMMQYQILDIDKAPWEQGVSKNSQDIVVAANVLHATRDLQQSLENIKSILKPGGVLILLEALSGYKWLDVVFSLTKGWWALKDTNLRRHPLLTPDKWNKVLTDSGYADIKIFYNWNENELETNKAEGRMGVIVAQTPSIILNEEQNAKQKAKQLQIAQTEKLIQITPLSTSVVFVEEEGYVGSVIISRLLREGHSVVGTQFEQTIINEGDVLFEEEIKLLSQRFITIKIENPFSSKDGYNQIWDSIDKAGFPSVISIINLWSLDIPHVPQTQQDVERSFAINTYSLLYLVHSLEDAAVRTLKISDEKDQNQPLLSSNIQTWTVTNGVWGGVQNEGENGENRILAQNEVGLGQATVWGLNRCILNEMSTVHPRAVDLHVNIGRLELQTLVNIIVSSASQDDSQIQDQIESQIQNKQLIISDSETEVAIRGNKIYGQRLVELEHASDMNAILGEISSNEGNYALCTPSPHTLVLEEKKRITKLKANQVEVRVASAGITYRDILQYEGRLPPDARQGSTIGQQFAGIVTRIGDDVKRVKIGDRVFGVNRESFGSYVVVGAGAVGKAPDDISWEQLGGLGLELATAYYSLIIQAGIRKSEKILIHSATDGVGLCAIAICKYIGTEVFCTVEQEHQKRFLQLMGVKHIFNSRSTQFCEDILNATNRRGVDVVLNSLTGKQFIEAGLACLAPKGRFIEIGKADLYGGTNVNILPMKKNVSYFAVDVDELILSGKYDNGIVGGNEDSELGELMNECSKLLCSGSFDSIPTRVFPLSEAQNAFNYFGSAQHIGQVVISPIAEGFSQSALPMNRAVIPLCAQGSYVRDDGTYLVTGGTAGFSLELAVMLLDGGAKHLVLCSRSGESNTHQVKQFIKLREKYKAEIIVKKCDVSNEQQILDLLSEIRSNMPPLRGIIHGAMVLQDGYLHSQTDKSFQTVLKPKALGTWLLHNDTLKHKDPLDIFVMLSSLNVVVGTQGQANYACANMFLDSLALHRRSLNLPGIAAEWGVIQGVGYVHRNSETVGENMAQFGFLPQTVKWSQKVLSTCLEAQADLVGERVGLIPPSNSLASSLANKEAQQFRALPNGLLPLSLRPQQQAIHPTYFFEGGENIANIRYLNENLFHKPRSVPTNIGVFNVDWIHLLEFMAGSASTARLKYIREMIQKQQIFQIKELSHDQQKRSQNGTNNKHSYLQTNSYKNENKSEEEQNRSNSLDQQLRSIQSDKDALTILAKAVATQAAKVLGIAPTTNNKDSGDAQIASEIPLSQYGLDSLTAVEMKNWTEKNIHVDVPVVDFVRGPSSEQLAKTMLQKFYEKYGRPKTIENVVVQVQGIQNDVKTYVRKKDKDKDKKKEKQKEAKKKLLTAYLFTGQSGLKKGVGMDLYEQYDFAKKIWDECDTHFQNELGISLLKIVRENPAEYVIDFNDGEKGALLRQKYINLTLTQDETIIAEMSKQGISVRAFPEVGIDTPCYIYRSPHGLLRMTHFAQPIIVVYEYVALQCLQLNRKKKSQLKSSIVAEEEKEQIIFCGHSLGEYCALVALGEIASAAEMAMICFVRGMVMQSCVERDPITHISPYGMAAVSPSRVANWFKADDLKKAISNVVDATAGRLLEIVNYNVFGDQYVVSGERYTIWLLGKALSWVGEQEQSSMPQLARFCFNLVATIPRSSTPLDVPKTNAVLPLQGIDIPFHSRQLRGVVPLFRSFLESRLPSADTFSYAKQLDGRYITNVYSKELFTISVPFARQLLQITNSPYLKELLGHYQNEYKSDEGKQKVGEEKTALWDQLTPNERGRLLLRETLSYQFASAVQWIDTQLTILQHGFRRIVEIGPTKTLASMFAKTLQRLPDQGQDGNEIQNELISEASKIKQGGQTNGALSAVEIFSFETDREELEFIGNDNCDEHSDADEND</sequence>
<dbReference type="Gene3D" id="3.40.50.150">
    <property type="entry name" value="Vaccinia Virus protein VP39"/>
    <property type="match status" value="1"/>
</dbReference>
<feature type="compositionally biased region" description="Basic and acidic residues" evidence="6">
    <location>
        <begin position="1300"/>
        <end position="1309"/>
    </location>
</feature>
<evidence type="ECO:0000313" key="9">
    <source>
        <dbReference type="Proteomes" id="UP000324800"/>
    </source>
</evidence>
<evidence type="ECO:0000256" key="5">
    <source>
        <dbReference type="ARBA" id="ARBA00023315"/>
    </source>
</evidence>
<gene>
    <name evidence="8" type="ORF">EZS28_010202</name>
</gene>
<evidence type="ECO:0000256" key="1">
    <source>
        <dbReference type="ARBA" id="ARBA00022450"/>
    </source>
</evidence>
<dbReference type="EMBL" id="SNRW01001989">
    <property type="protein sequence ID" value="KAA6394272.1"/>
    <property type="molecule type" value="Genomic_DNA"/>
</dbReference>
<feature type="compositionally biased region" description="Polar residues" evidence="6">
    <location>
        <begin position="1281"/>
        <end position="1295"/>
    </location>
</feature>
<dbReference type="InterPro" id="IPR050444">
    <property type="entry name" value="Polyketide_Synthase"/>
</dbReference>
<dbReference type="SMART" id="SM00829">
    <property type="entry name" value="PKS_ER"/>
    <property type="match status" value="1"/>
</dbReference>
<evidence type="ECO:0000259" key="7">
    <source>
        <dbReference type="PROSITE" id="PS50075"/>
    </source>
</evidence>
<proteinExistence type="predicted"/>
<dbReference type="Gene3D" id="3.40.50.720">
    <property type="entry name" value="NAD(P)-binding Rossmann-like Domain"/>
    <property type="match status" value="3"/>
</dbReference>
<accession>A0A5J4WI62</accession>
<reference evidence="8 9" key="1">
    <citation type="submission" date="2019-03" db="EMBL/GenBank/DDBJ databases">
        <title>Single cell metagenomics reveals metabolic interactions within the superorganism composed of flagellate Streblomastix strix and complex community of Bacteroidetes bacteria on its surface.</title>
        <authorList>
            <person name="Treitli S.C."/>
            <person name="Kolisko M."/>
            <person name="Husnik F."/>
            <person name="Keeling P."/>
            <person name="Hampl V."/>
        </authorList>
    </citation>
    <scope>NUCLEOTIDE SEQUENCE [LARGE SCALE GENOMIC DNA]</scope>
    <source>
        <strain evidence="8">ST1C</strain>
    </source>
</reference>
<dbReference type="SMART" id="SM00822">
    <property type="entry name" value="PKS_KR"/>
    <property type="match status" value="1"/>
</dbReference>
<keyword evidence="2" id="KW-0597">Phosphoprotein</keyword>
<dbReference type="FunFam" id="3.40.50.720:FF:000209">
    <property type="entry name" value="Polyketide synthase Pks12"/>
    <property type="match status" value="1"/>
</dbReference>
<dbReference type="InterPro" id="IPR013154">
    <property type="entry name" value="ADH-like_N"/>
</dbReference>
<dbReference type="OrthoDB" id="329835at2759"/>
<name>A0A5J4WI62_9EUKA</name>
<dbReference type="SUPFAM" id="SSF47336">
    <property type="entry name" value="ACP-like"/>
    <property type="match status" value="1"/>
</dbReference>
<keyword evidence="4" id="KW-0521">NADP</keyword>
<dbReference type="CDD" id="cd02440">
    <property type="entry name" value="AdoMet_MTases"/>
    <property type="match status" value="1"/>
</dbReference>
<dbReference type="InterPro" id="IPR020843">
    <property type="entry name" value="ER"/>
</dbReference>
<dbReference type="GO" id="GO:0016746">
    <property type="term" value="F:acyltransferase activity"/>
    <property type="evidence" value="ECO:0007669"/>
    <property type="project" value="UniProtKB-KW"/>
</dbReference>
<dbReference type="InterPro" id="IPR036736">
    <property type="entry name" value="ACP-like_sf"/>
</dbReference>
<dbReference type="InterPro" id="IPR057326">
    <property type="entry name" value="KR_dom"/>
</dbReference>
<dbReference type="InterPro" id="IPR029063">
    <property type="entry name" value="SAM-dependent_MTases_sf"/>
</dbReference>
<dbReference type="InterPro" id="IPR011032">
    <property type="entry name" value="GroES-like_sf"/>
</dbReference>
<dbReference type="GO" id="GO:0016491">
    <property type="term" value="F:oxidoreductase activity"/>
    <property type="evidence" value="ECO:0007669"/>
    <property type="project" value="InterPro"/>
</dbReference>
<keyword evidence="3" id="KW-0808">Transferase</keyword>
<dbReference type="Pfam" id="PF08242">
    <property type="entry name" value="Methyltransf_12"/>
    <property type="match status" value="1"/>
</dbReference>
<dbReference type="CDD" id="cd05195">
    <property type="entry name" value="enoyl_red"/>
    <property type="match status" value="1"/>
</dbReference>
<dbReference type="SUPFAM" id="SSF53335">
    <property type="entry name" value="S-adenosyl-L-methionine-dependent methyltransferases"/>
    <property type="match status" value="1"/>
</dbReference>
<dbReference type="PANTHER" id="PTHR45681">
    <property type="entry name" value="POLYKETIDE SYNTHASE 44-RELATED"/>
    <property type="match status" value="1"/>
</dbReference>
<evidence type="ECO:0000256" key="4">
    <source>
        <dbReference type="ARBA" id="ARBA00022857"/>
    </source>
</evidence>
<feature type="region of interest" description="Disordered" evidence="6">
    <location>
        <begin position="1274"/>
        <end position="1318"/>
    </location>
</feature>
<evidence type="ECO:0000313" key="8">
    <source>
        <dbReference type="EMBL" id="KAA6394272.1"/>
    </source>
</evidence>
<dbReference type="SUPFAM" id="SSF50129">
    <property type="entry name" value="GroES-like"/>
    <property type="match status" value="1"/>
</dbReference>